<name>A0ABY7FTE8_MYAAR</name>
<sequence length="191" mass="21279">MCRPGEDFSARWIHTAYIMPGLLHRLLGIVVVAMYNETGTGLYGEGNLLAVPRETRAVDMSLNDEIKYVIDHKMSACHAPKCQKCFTIAPDPVNPTSNDKRCLLRAAIPNGYCKNGGKPVCEVKAATAEGGQRWKKPKCACKPLWTGTTCTTSRETKILCSCYSGYHEFNGQRSLPHCQDLQKQENWTCHL</sequence>
<evidence type="ECO:0000313" key="1">
    <source>
        <dbReference type="EMBL" id="WAR24136.1"/>
    </source>
</evidence>
<keyword evidence="2" id="KW-1185">Reference proteome</keyword>
<organism evidence="1 2">
    <name type="scientific">Mya arenaria</name>
    <name type="common">Soft-shell clam</name>
    <dbReference type="NCBI Taxonomy" id="6604"/>
    <lineage>
        <taxon>Eukaryota</taxon>
        <taxon>Metazoa</taxon>
        <taxon>Spiralia</taxon>
        <taxon>Lophotrochozoa</taxon>
        <taxon>Mollusca</taxon>
        <taxon>Bivalvia</taxon>
        <taxon>Autobranchia</taxon>
        <taxon>Heteroconchia</taxon>
        <taxon>Euheterodonta</taxon>
        <taxon>Imparidentia</taxon>
        <taxon>Neoheterodontei</taxon>
        <taxon>Myida</taxon>
        <taxon>Myoidea</taxon>
        <taxon>Myidae</taxon>
        <taxon>Mya</taxon>
    </lineage>
</organism>
<dbReference type="Proteomes" id="UP001164746">
    <property type="component" value="Chromosome 13"/>
</dbReference>
<reference evidence="1" key="1">
    <citation type="submission" date="2022-11" db="EMBL/GenBank/DDBJ databases">
        <title>Centuries of genome instability and evolution in soft-shell clam transmissible cancer (bioRxiv).</title>
        <authorList>
            <person name="Hart S.F.M."/>
            <person name="Yonemitsu M.A."/>
            <person name="Giersch R.M."/>
            <person name="Beal B.F."/>
            <person name="Arriagada G."/>
            <person name="Davis B.W."/>
            <person name="Ostrander E.A."/>
            <person name="Goff S.P."/>
            <person name="Metzger M.J."/>
        </authorList>
    </citation>
    <scope>NUCLEOTIDE SEQUENCE</scope>
    <source>
        <strain evidence="1">MELC-2E11</strain>
        <tissue evidence="1">Siphon/mantle</tissue>
    </source>
</reference>
<accession>A0ABY7FTE8</accession>
<gene>
    <name evidence="1" type="ORF">MAR_037805</name>
</gene>
<dbReference type="EMBL" id="CP111024">
    <property type="protein sequence ID" value="WAR24136.1"/>
    <property type="molecule type" value="Genomic_DNA"/>
</dbReference>
<evidence type="ECO:0000313" key="2">
    <source>
        <dbReference type="Proteomes" id="UP001164746"/>
    </source>
</evidence>
<proteinExistence type="predicted"/>
<protein>
    <submittedName>
        <fullName evidence="1">Uncharacterized protein</fullName>
    </submittedName>
</protein>